<dbReference type="InterPro" id="IPR001469">
    <property type="entry name" value="ATP_synth_F1_dsu/esu"/>
</dbReference>
<evidence type="ECO:0000256" key="7">
    <source>
        <dbReference type="ARBA" id="ARBA00023196"/>
    </source>
</evidence>
<evidence type="ECO:0000256" key="8">
    <source>
        <dbReference type="ARBA" id="ARBA00023310"/>
    </source>
</evidence>
<dbReference type="PANTHER" id="PTHR13822:SF10">
    <property type="entry name" value="ATP SYNTHASE EPSILON CHAIN, CHLOROPLASTIC"/>
    <property type="match status" value="1"/>
</dbReference>
<dbReference type="InterPro" id="IPR036771">
    <property type="entry name" value="ATPsynth_dsu/esu_N"/>
</dbReference>
<sequence length="81" mass="8380">MTLDIITPDRKVFSGEVSAVTFPGSQGQFQVLNDHAALVSTLAKGPIVVQSAAGQQTFTVDGGVVEVLQNKVLVLAEAVVA</sequence>
<dbReference type="AlphaFoldDB" id="A0A1P9X0V4"/>
<reference evidence="11 12" key="1">
    <citation type="submission" date="2016-01" db="EMBL/GenBank/DDBJ databases">
        <authorList>
            <person name="Oliw E.H."/>
        </authorList>
    </citation>
    <scope>NUCLEOTIDE SEQUENCE [LARGE SCALE GENOMIC DNA]</scope>
    <source>
        <strain evidence="11 12">DY10</strain>
    </source>
</reference>
<evidence type="ECO:0000256" key="2">
    <source>
        <dbReference type="ARBA" id="ARBA00004184"/>
    </source>
</evidence>
<dbReference type="GO" id="GO:0012505">
    <property type="term" value="C:endomembrane system"/>
    <property type="evidence" value="ECO:0007669"/>
    <property type="project" value="UniProtKB-SubCell"/>
</dbReference>
<organism evidence="11 12">
    <name type="scientific">Spirosoma montaniterrae</name>
    <dbReference type="NCBI Taxonomy" id="1178516"/>
    <lineage>
        <taxon>Bacteria</taxon>
        <taxon>Pseudomonadati</taxon>
        <taxon>Bacteroidota</taxon>
        <taxon>Cytophagia</taxon>
        <taxon>Cytophagales</taxon>
        <taxon>Cytophagaceae</taxon>
        <taxon>Spirosoma</taxon>
    </lineage>
</organism>
<dbReference type="EMBL" id="CP014263">
    <property type="protein sequence ID" value="AQG81223.1"/>
    <property type="molecule type" value="Genomic_DNA"/>
</dbReference>
<keyword evidence="8 9" id="KW-0066">ATP synthesis</keyword>
<dbReference type="NCBIfam" id="TIGR01216">
    <property type="entry name" value="ATP_synt_epsi"/>
    <property type="match status" value="1"/>
</dbReference>
<accession>A0A1P9X0V4</accession>
<dbReference type="RefSeq" id="WP_077132685.1">
    <property type="nucleotide sequence ID" value="NZ_CP014263.1"/>
</dbReference>
<name>A0A1P9X0V4_9BACT</name>
<dbReference type="GO" id="GO:0046933">
    <property type="term" value="F:proton-transporting ATP synthase activity, rotational mechanism"/>
    <property type="evidence" value="ECO:0007669"/>
    <property type="project" value="InterPro"/>
</dbReference>
<dbReference type="Gene3D" id="2.60.15.10">
    <property type="entry name" value="F0F1 ATP synthase delta/epsilon subunit, N-terminal"/>
    <property type="match status" value="1"/>
</dbReference>
<evidence type="ECO:0000313" key="11">
    <source>
        <dbReference type="EMBL" id="AQG81223.1"/>
    </source>
</evidence>
<feature type="domain" description="ATP synthase F1 complex delta/epsilon subunit N-terminal" evidence="10">
    <location>
        <begin position="1"/>
        <end position="78"/>
    </location>
</feature>
<keyword evidence="6" id="KW-0472">Membrane</keyword>
<evidence type="ECO:0000259" key="10">
    <source>
        <dbReference type="Pfam" id="PF02823"/>
    </source>
</evidence>
<dbReference type="Proteomes" id="UP000187941">
    <property type="component" value="Chromosome"/>
</dbReference>
<keyword evidence="7 9" id="KW-0139">CF(1)</keyword>
<dbReference type="SUPFAM" id="SSF51344">
    <property type="entry name" value="Epsilon subunit of F1F0-ATP synthase N-terminal domain"/>
    <property type="match status" value="1"/>
</dbReference>
<evidence type="ECO:0000256" key="1">
    <source>
        <dbReference type="ARBA" id="ARBA00003543"/>
    </source>
</evidence>
<dbReference type="KEGG" id="smon:AWR27_19000"/>
<evidence type="ECO:0000256" key="5">
    <source>
        <dbReference type="ARBA" id="ARBA00023065"/>
    </source>
</evidence>
<comment type="subcellular location">
    <subcellularLocation>
        <location evidence="2">Endomembrane system</location>
        <topology evidence="2">Peripheral membrane protein</topology>
    </subcellularLocation>
</comment>
<evidence type="ECO:0000256" key="6">
    <source>
        <dbReference type="ARBA" id="ARBA00023136"/>
    </source>
</evidence>
<dbReference type="GO" id="GO:0045259">
    <property type="term" value="C:proton-transporting ATP synthase complex"/>
    <property type="evidence" value="ECO:0007669"/>
    <property type="project" value="UniProtKB-KW"/>
</dbReference>
<dbReference type="CDD" id="cd12152">
    <property type="entry name" value="F1-ATPase_delta"/>
    <property type="match status" value="1"/>
</dbReference>
<proteinExistence type="inferred from homology"/>
<keyword evidence="5 9" id="KW-0406">Ion transport</keyword>
<gene>
    <name evidence="11" type="ORF">AWR27_19000</name>
</gene>
<dbReference type="STRING" id="1178516.AWR27_19000"/>
<evidence type="ECO:0000256" key="4">
    <source>
        <dbReference type="ARBA" id="ARBA00022448"/>
    </source>
</evidence>
<dbReference type="OrthoDB" id="5294255at2"/>
<comment type="similarity">
    <text evidence="3 9">Belongs to the ATPase epsilon chain family.</text>
</comment>
<keyword evidence="12" id="KW-1185">Reference proteome</keyword>
<evidence type="ECO:0000313" key="12">
    <source>
        <dbReference type="Proteomes" id="UP000187941"/>
    </source>
</evidence>
<protein>
    <submittedName>
        <fullName evidence="11">ATP synthase subunit epsilon</fullName>
    </submittedName>
</protein>
<comment type="function">
    <text evidence="1">Produces ATP from ADP in the presence of a proton gradient across the membrane.</text>
</comment>
<dbReference type="InterPro" id="IPR020546">
    <property type="entry name" value="ATP_synth_F1_dsu/esu_N"/>
</dbReference>
<comment type="subunit">
    <text evidence="9">F-type ATPases have 2 components, CF(1) - the catalytic core - and CF(0) - the membrane proton channel. CF(1) has five subunits: alpha(3), beta(3), gamma(1), delta(1), epsilon(1). CF(0) has three main subunits: a, b and c.</text>
</comment>
<dbReference type="Pfam" id="PF02823">
    <property type="entry name" value="ATP-synt_DE_N"/>
    <property type="match status" value="1"/>
</dbReference>
<evidence type="ECO:0000256" key="9">
    <source>
        <dbReference type="RuleBase" id="RU003656"/>
    </source>
</evidence>
<keyword evidence="4 9" id="KW-0813">Transport</keyword>
<evidence type="ECO:0000256" key="3">
    <source>
        <dbReference type="ARBA" id="ARBA00005712"/>
    </source>
</evidence>
<dbReference type="PANTHER" id="PTHR13822">
    <property type="entry name" value="ATP SYNTHASE DELTA/EPSILON CHAIN"/>
    <property type="match status" value="1"/>
</dbReference>